<dbReference type="KEGG" id="muh:HYN43_029070"/>
<name>A0A494W6D8_9SPHI</name>
<dbReference type="EMBL" id="CP032869">
    <property type="protein sequence ID" value="AYL99075.1"/>
    <property type="molecule type" value="Genomic_DNA"/>
</dbReference>
<reference evidence="1 2" key="1">
    <citation type="submission" date="2018-10" db="EMBL/GenBank/DDBJ databases">
        <title>Genome sequencing of Mucilaginibacter sp. HYN0043.</title>
        <authorList>
            <person name="Kim M."/>
            <person name="Yi H."/>
        </authorList>
    </citation>
    <scope>NUCLEOTIDE SEQUENCE [LARGE SCALE GENOMIC DNA]</scope>
    <source>
        <strain evidence="1 2">HYN0043</strain>
    </source>
</reference>
<evidence type="ECO:0000313" key="2">
    <source>
        <dbReference type="Proteomes" id="UP000270046"/>
    </source>
</evidence>
<protein>
    <submittedName>
        <fullName evidence="1">Uncharacterized protein</fullName>
    </submittedName>
</protein>
<dbReference type="AlphaFoldDB" id="A0A494W6D8"/>
<evidence type="ECO:0000313" key="1">
    <source>
        <dbReference type="EMBL" id="AYL99075.1"/>
    </source>
</evidence>
<accession>A0A494W6D8</accession>
<keyword evidence="2" id="KW-1185">Reference proteome</keyword>
<gene>
    <name evidence="1" type="ORF">HYN43_029070</name>
</gene>
<organism evidence="1 2">
    <name type="scientific">Mucilaginibacter celer</name>
    <dbReference type="NCBI Taxonomy" id="2305508"/>
    <lineage>
        <taxon>Bacteria</taxon>
        <taxon>Pseudomonadati</taxon>
        <taxon>Bacteroidota</taxon>
        <taxon>Sphingobacteriia</taxon>
        <taxon>Sphingobacteriales</taxon>
        <taxon>Sphingobacteriaceae</taxon>
        <taxon>Mucilaginibacter</taxon>
    </lineage>
</organism>
<proteinExistence type="predicted"/>
<dbReference type="OrthoDB" id="797180at2"/>
<dbReference type="Proteomes" id="UP000270046">
    <property type="component" value="Chromosome"/>
</dbReference>
<sequence>MIRIAFSRQTFEKFQTCPLDELEGEISRTSIRLKLQDQTSIEADRKLYQQEIDRLSVIKYISQMRRGKLNREDFNMKVELVAP</sequence>
<dbReference type="RefSeq" id="WP_119407318.1">
    <property type="nucleotide sequence ID" value="NZ_CP032869.1"/>
</dbReference>